<accession>A0A8J3YWF0</accession>
<reference evidence="3" key="1">
    <citation type="submission" date="2021-01" db="EMBL/GenBank/DDBJ databases">
        <title>Whole genome shotgun sequence of Virgisporangium aliadipatigenens NBRC 105644.</title>
        <authorList>
            <person name="Komaki H."/>
            <person name="Tamura T."/>
        </authorList>
    </citation>
    <scope>NUCLEOTIDE SEQUENCE</scope>
    <source>
        <strain evidence="3">NBRC 105644</strain>
    </source>
</reference>
<dbReference type="PROSITE" id="PS51257">
    <property type="entry name" value="PROKAR_LIPOPROTEIN"/>
    <property type="match status" value="1"/>
</dbReference>
<evidence type="ECO:0000256" key="1">
    <source>
        <dbReference type="SAM" id="MobiDB-lite"/>
    </source>
</evidence>
<dbReference type="AlphaFoldDB" id="A0A8J3YWF0"/>
<feature type="region of interest" description="Disordered" evidence="1">
    <location>
        <begin position="73"/>
        <end position="154"/>
    </location>
</feature>
<name>A0A8J3YWF0_9ACTN</name>
<dbReference type="Proteomes" id="UP000619260">
    <property type="component" value="Unassembled WGS sequence"/>
</dbReference>
<evidence type="ECO:0008006" key="5">
    <source>
        <dbReference type="Google" id="ProtNLM"/>
    </source>
</evidence>
<feature type="compositionally biased region" description="Low complexity" evidence="1">
    <location>
        <begin position="117"/>
        <end position="132"/>
    </location>
</feature>
<evidence type="ECO:0000313" key="3">
    <source>
        <dbReference type="EMBL" id="GIJ51932.1"/>
    </source>
</evidence>
<keyword evidence="4" id="KW-1185">Reference proteome</keyword>
<dbReference type="RefSeq" id="WP_203905331.1">
    <property type="nucleotide sequence ID" value="NZ_BOPF01000058.1"/>
</dbReference>
<feature type="chain" id="PRO_5039110246" description="Secreted protein" evidence="2">
    <location>
        <begin position="24"/>
        <end position="191"/>
    </location>
</feature>
<proteinExistence type="predicted"/>
<gene>
    <name evidence="3" type="ORF">Val02_88180</name>
</gene>
<evidence type="ECO:0000256" key="2">
    <source>
        <dbReference type="SAM" id="SignalP"/>
    </source>
</evidence>
<dbReference type="EMBL" id="BOPF01000058">
    <property type="protein sequence ID" value="GIJ51932.1"/>
    <property type="molecule type" value="Genomic_DNA"/>
</dbReference>
<comment type="caution">
    <text evidence="3">The sequence shown here is derived from an EMBL/GenBank/DDBJ whole genome shotgun (WGS) entry which is preliminary data.</text>
</comment>
<keyword evidence="2" id="KW-0732">Signal</keyword>
<feature type="compositionally biased region" description="Low complexity" evidence="1">
    <location>
        <begin position="80"/>
        <end position="96"/>
    </location>
</feature>
<evidence type="ECO:0000313" key="4">
    <source>
        <dbReference type="Proteomes" id="UP000619260"/>
    </source>
</evidence>
<sequence>MIARRVLRTLAATAVVVATFGCANIWGANPADGACGYRPEGLVDSDVVGTWQSPAGTRLLLNADGTFIYEPGASGGSGGASPSAARSPVASPSRPGFGLPRPSPTATEGSAAGRPQGSARPSPGGSRSSGAGVESGTWTLLPKTDSGDFESDPPTLKWLYVTGTREAPWLYRFGDADPDACVLVRYDRVPN</sequence>
<feature type="signal peptide" evidence="2">
    <location>
        <begin position="1"/>
        <end position="23"/>
    </location>
</feature>
<protein>
    <recommendedName>
        <fullName evidence="5">Secreted protein</fullName>
    </recommendedName>
</protein>
<organism evidence="3 4">
    <name type="scientific">Virgisporangium aliadipatigenens</name>
    <dbReference type="NCBI Taxonomy" id="741659"/>
    <lineage>
        <taxon>Bacteria</taxon>
        <taxon>Bacillati</taxon>
        <taxon>Actinomycetota</taxon>
        <taxon>Actinomycetes</taxon>
        <taxon>Micromonosporales</taxon>
        <taxon>Micromonosporaceae</taxon>
        <taxon>Virgisporangium</taxon>
    </lineage>
</organism>